<dbReference type="GO" id="GO:0006913">
    <property type="term" value="P:nucleocytoplasmic transport"/>
    <property type="evidence" value="ECO:0007669"/>
    <property type="project" value="TreeGrafter"/>
</dbReference>
<feature type="region of interest" description="Disordered" evidence="4">
    <location>
        <begin position="789"/>
        <end position="843"/>
    </location>
</feature>
<feature type="compositionally biased region" description="Polar residues" evidence="4">
    <location>
        <begin position="824"/>
        <end position="843"/>
    </location>
</feature>
<dbReference type="InterPro" id="IPR001611">
    <property type="entry name" value="Leu-rich_rpt"/>
</dbReference>
<evidence type="ECO:0008006" key="7">
    <source>
        <dbReference type="Google" id="ProtNLM"/>
    </source>
</evidence>
<evidence type="ECO:0000313" key="5">
    <source>
        <dbReference type="EMBL" id="GAU89807.1"/>
    </source>
</evidence>
<dbReference type="OrthoDB" id="341587at2759"/>
<dbReference type="GO" id="GO:0031267">
    <property type="term" value="F:small GTPase binding"/>
    <property type="evidence" value="ECO:0007669"/>
    <property type="project" value="TreeGrafter"/>
</dbReference>
<evidence type="ECO:0000256" key="1">
    <source>
        <dbReference type="ARBA" id="ARBA00022468"/>
    </source>
</evidence>
<dbReference type="InterPro" id="IPR032675">
    <property type="entry name" value="LRR_dom_sf"/>
</dbReference>
<dbReference type="Proteomes" id="UP000186922">
    <property type="component" value="Unassembled WGS sequence"/>
</dbReference>
<dbReference type="Gene3D" id="3.80.10.10">
    <property type="entry name" value="Ribonuclease Inhibitor"/>
    <property type="match status" value="1"/>
</dbReference>
<protein>
    <recommendedName>
        <fullName evidence="7">T-complex-associated testis-expressed protein 1</fullName>
    </recommendedName>
</protein>
<dbReference type="PROSITE" id="PS51450">
    <property type="entry name" value="LRR"/>
    <property type="match status" value="1"/>
</dbReference>
<feature type="region of interest" description="Disordered" evidence="4">
    <location>
        <begin position="205"/>
        <end position="233"/>
    </location>
</feature>
<dbReference type="AlphaFoldDB" id="A0A1D1URC8"/>
<gene>
    <name evidence="5" type="primary">RvY_02314</name>
    <name evidence="5" type="synonym">RvY_02314.1</name>
    <name evidence="5" type="ORF">RvY_02314-1</name>
</gene>
<dbReference type="SUPFAM" id="SSF52047">
    <property type="entry name" value="RNI-like"/>
    <property type="match status" value="1"/>
</dbReference>
<dbReference type="InterPro" id="IPR027038">
    <property type="entry name" value="RanGap"/>
</dbReference>
<dbReference type="PANTHER" id="PTHR24113:SF12">
    <property type="entry name" value="RAN GTPASE-ACTIVATING PROTEIN 1"/>
    <property type="match status" value="1"/>
</dbReference>
<evidence type="ECO:0000256" key="3">
    <source>
        <dbReference type="ARBA" id="ARBA00022737"/>
    </source>
</evidence>
<dbReference type="Pfam" id="PF13516">
    <property type="entry name" value="LRR_6"/>
    <property type="match status" value="2"/>
</dbReference>
<dbReference type="PANTHER" id="PTHR24113">
    <property type="entry name" value="RAN GTPASE-ACTIVATING PROTEIN 1"/>
    <property type="match status" value="1"/>
</dbReference>
<dbReference type="STRING" id="947166.A0A1D1URC8"/>
<proteinExistence type="predicted"/>
<evidence type="ECO:0000313" key="6">
    <source>
        <dbReference type="Proteomes" id="UP000186922"/>
    </source>
</evidence>
<dbReference type="GO" id="GO:0005096">
    <property type="term" value="F:GTPase activator activity"/>
    <property type="evidence" value="ECO:0007669"/>
    <property type="project" value="UniProtKB-KW"/>
</dbReference>
<evidence type="ECO:0000256" key="4">
    <source>
        <dbReference type="SAM" id="MobiDB-lite"/>
    </source>
</evidence>
<accession>A0A1D1URC8</accession>
<dbReference type="GO" id="GO:0005634">
    <property type="term" value="C:nucleus"/>
    <property type="evidence" value="ECO:0007669"/>
    <property type="project" value="TreeGrafter"/>
</dbReference>
<dbReference type="GO" id="GO:0048471">
    <property type="term" value="C:perinuclear region of cytoplasm"/>
    <property type="evidence" value="ECO:0007669"/>
    <property type="project" value="TreeGrafter"/>
</dbReference>
<keyword evidence="6" id="KW-1185">Reference proteome</keyword>
<dbReference type="GO" id="GO:0005829">
    <property type="term" value="C:cytosol"/>
    <property type="evidence" value="ECO:0007669"/>
    <property type="project" value="TreeGrafter"/>
</dbReference>
<organism evidence="5 6">
    <name type="scientific">Ramazzottius varieornatus</name>
    <name type="common">Water bear</name>
    <name type="synonym">Tardigrade</name>
    <dbReference type="NCBI Taxonomy" id="947166"/>
    <lineage>
        <taxon>Eukaryota</taxon>
        <taxon>Metazoa</taxon>
        <taxon>Ecdysozoa</taxon>
        <taxon>Tardigrada</taxon>
        <taxon>Eutardigrada</taxon>
        <taxon>Parachela</taxon>
        <taxon>Hypsibioidea</taxon>
        <taxon>Ramazzottiidae</taxon>
        <taxon>Ramazzottius</taxon>
    </lineage>
</organism>
<reference evidence="5 6" key="1">
    <citation type="journal article" date="2016" name="Nat. Commun.">
        <title>Extremotolerant tardigrade genome and improved radiotolerance of human cultured cells by tardigrade-unique protein.</title>
        <authorList>
            <person name="Hashimoto T."/>
            <person name="Horikawa D.D."/>
            <person name="Saito Y."/>
            <person name="Kuwahara H."/>
            <person name="Kozuka-Hata H."/>
            <person name="Shin-I T."/>
            <person name="Minakuchi Y."/>
            <person name="Ohishi K."/>
            <person name="Motoyama A."/>
            <person name="Aizu T."/>
            <person name="Enomoto A."/>
            <person name="Kondo K."/>
            <person name="Tanaka S."/>
            <person name="Hara Y."/>
            <person name="Koshikawa S."/>
            <person name="Sagara H."/>
            <person name="Miura T."/>
            <person name="Yokobori S."/>
            <person name="Miyagawa K."/>
            <person name="Suzuki Y."/>
            <person name="Kubo T."/>
            <person name="Oyama M."/>
            <person name="Kohara Y."/>
            <person name="Fujiyama A."/>
            <person name="Arakawa K."/>
            <person name="Katayama T."/>
            <person name="Toyoda A."/>
            <person name="Kunieda T."/>
        </authorList>
    </citation>
    <scope>NUCLEOTIDE SEQUENCE [LARGE SCALE GENOMIC DNA]</scope>
    <source>
        <strain evidence="5 6">YOKOZUNA-1</strain>
    </source>
</reference>
<dbReference type="SMART" id="SM00368">
    <property type="entry name" value="LRR_RI"/>
    <property type="match status" value="5"/>
</dbReference>
<keyword evidence="1" id="KW-0343">GTPase activation</keyword>
<feature type="compositionally biased region" description="Acidic residues" evidence="4">
    <location>
        <begin position="796"/>
        <end position="810"/>
    </location>
</feature>
<keyword evidence="3" id="KW-0677">Repeat</keyword>
<dbReference type="EMBL" id="BDGG01000001">
    <property type="protein sequence ID" value="GAU89807.1"/>
    <property type="molecule type" value="Genomic_DNA"/>
</dbReference>
<keyword evidence="2" id="KW-0433">Leucine-rich repeat</keyword>
<name>A0A1D1URC8_RAMVA</name>
<evidence type="ECO:0000256" key="2">
    <source>
        <dbReference type="ARBA" id="ARBA00022614"/>
    </source>
</evidence>
<sequence length="843" mass="95912">MSVVNSAALDKLSIRSGSSFVGNITDNPIHRLSSSLGIDPTFISIARGQSHSYVSEKVPNAPKDPVKAALDNIRQEVLTKALPELREEDADRDGLFGDTARKSNLKATASKPDESTLEDLSAYIQNQLKSGAGGADRKAARQQLLPVPLRYRHPYKARSREELEPKVIMSRVNRKPALYEYTFPDENPSKINNLRREFMGVGSHLPPLPEIKHNKKAEDEDGEDGNKKPSFNGHFQRIFPEDPTWKLGIIDRLSEICLQTIQAYFQDMPYHMAALPKEIQQRFVNDLPPVSETNLYLSADYFHNEDYWQRSCKLRWGPKTFPHSHCSWKLTYIERSFQQMIEHYVPLQSDPNILLNDLLNIGEYVLRLKVNQLLPPVRHTFGDFAALVEAQMTNHVRCTEPYEKTQAEGIIATDVTERRSKVLKEVPLTEELKRMVDPEGKATIDFPAVKNQGGWSEKAKLKFQRLINRELDFNRGVDEMDKMVFNMTRDLDDTPAHPRTMNPFLAADHINLVPVLANMPHLMDLELRYGVKECGMNFSWRLYQFTLNDAKRLAEALVLTSSLRRLSLTNSRIDDAKGAIVCQALLDHPNLAILELQCNNLGKETAAVVAKMIKRSEVLNKVDLSDNHLGDDGAKELAKSLVRGISLRVLNLRCNQIGDVGAEALLLVTKSCITFVEQLNLSANRITGRIVDLLTESMKVNKRLEKYDLSVNKLEGLVEGRKLQEALTHAYHIQEFWLQENQFPTDFEAMIEELLSRNQEARLEQVLLNVERTSSFDIKKVRFPTEEEIRYGSESDLSDEGESSEEEEESNSQKAASYRRQMEEYSSSDNEVSGHYKSTTSRK</sequence>
<comment type="caution">
    <text evidence="5">The sequence shown here is derived from an EMBL/GenBank/DDBJ whole genome shotgun (WGS) entry which is preliminary data.</text>
</comment>